<feature type="compositionally biased region" description="Low complexity" evidence="1">
    <location>
        <begin position="405"/>
        <end position="421"/>
    </location>
</feature>
<comment type="caution">
    <text evidence="2">The sequence shown here is derived from an EMBL/GenBank/DDBJ whole genome shotgun (WGS) entry which is preliminary data.</text>
</comment>
<keyword evidence="3" id="KW-1185">Reference proteome</keyword>
<dbReference type="EMBL" id="BMUT01000001">
    <property type="protein sequence ID" value="GGX65619.1"/>
    <property type="molecule type" value="Genomic_DNA"/>
</dbReference>
<accession>A0ABQ2Y7J8</accession>
<protein>
    <submittedName>
        <fullName evidence="2">Uncharacterized protein</fullName>
    </submittedName>
</protein>
<feature type="region of interest" description="Disordered" evidence="1">
    <location>
        <begin position="1"/>
        <end position="20"/>
    </location>
</feature>
<evidence type="ECO:0000256" key="1">
    <source>
        <dbReference type="SAM" id="MobiDB-lite"/>
    </source>
</evidence>
<feature type="region of interest" description="Disordered" evidence="1">
    <location>
        <begin position="399"/>
        <end position="421"/>
    </location>
</feature>
<dbReference type="SUPFAM" id="SSF53756">
    <property type="entry name" value="UDP-Glycosyltransferase/glycogen phosphorylase"/>
    <property type="match status" value="1"/>
</dbReference>
<name>A0ABQ2Y7J8_9ACTN</name>
<reference evidence="3" key="1">
    <citation type="journal article" date="2019" name="Int. J. Syst. Evol. Microbiol.">
        <title>The Global Catalogue of Microorganisms (GCM) 10K type strain sequencing project: providing services to taxonomists for standard genome sequencing and annotation.</title>
        <authorList>
            <consortium name="The Broad Institute Genomics Platform"/>
            <consortium name="The Broad Institute Genome Sequencing Center for Infectious Disease"/>
            <person name="Wu L."/>
            <person name="Ma J."/>
        </authorList>
    </citation>
    <scope>NUCLEOTIDE SEQUENCE [LARGE SCALE GENOMIC DNA]</scope>
    <source>
        <strain evidence="3">JCM 4586</strain>
    </source>
</reference>
<evidence type="ECO:0000313" key="3">
    <source>
        <dbReference type="Proteomes" id="UP000659223"/>
    </source>
</evidence>
<organism evidence="2 3">
    <name type="scientific">Streptomyces hiroshimensis</name>
    <dbReference type="NCBI Taxonomy" id="66424"/>
    <lineage>
        <taxon>Bacteria</taxon>
        <taxon>Bacillati</taxon>
        <taxon>Actinomycetota</taxon>
        <taxon>Actinomycetes</taxon>
        <taxon>Kitasatosporales</taxon>
        <taxon>Streptomycetaceae</taxon>
        <taxon>Streptomyces</taxon>
    </lineage>
</organism>
<evidence type="ECO:0000313" key="2">
    <source>
        <dbReference type="EMBL" id="GGX65619.1"/>
    </source>
</evidence>
<proteinExistence type="predicted"/>
<dbReference type="Proteomes" id="UP000659223">
    <property type="component" value="Unassembled WGS sequence"/>
</dbReference>
<gene>
    <name evidence="2" type="ORF">GCM10010324_08300</name>
</gene>
<sequence length="421" mass="45375">MGEVLMSDTHGRPGPLPAPEDRWLTLPGRKRVLVVVHTVTYGQRLRDAFSLLEGDLRIQLVFTAAPHALGEGTGGFLDELGAAALPWQEAVRTRFDLALAAGSRGIEKVRGPLVRLSHGAGHIKLLRGGRPAAADGRPAGMLSRQYLTRGGRVVPAAIALAHERDLDELARWCPEAVPAAAVVGDPCYDRILSSLPLRDTYRRALGVGPRQHLVVVTTTWGPSASFGRFDALLPRLIGELAPDRYRVAALVHPNVWAGHGGRQIRTWLAGVRAQGLTLVPPETDWRALLVAADTVIGDHGSLTSYATVAPRVPVLVARFPEDEVHPSSPAAALARTAPALSPLHPLESQLEYAAAEYRQREYERVAALISSEPGRFNRRMRTLMYRLLGLGQPAYAPVTEPAAVPPRLDGGAARRPAGPRA</sequence>